<evidence type="ECO:0000313" key="1">
    <source>
        <dbReference type="EMBL" id="MCD7457068.1"/>
    </source>
</evidence>
<organism evidence="1 2">
    <name type="scientific">Datura stramonium</name>
    <name type="common">Jimsonweed</name>
    <name type="synonym">Common thornapple</name>
    <dbReference type="NCBI Taxonomy" id="4076"/>
    <lineage>
        <taxon>Eukaryota</taxon>
        <taxon>Viridiplantae</taxon>
        <taxon>Streptophyta</taxon>
        <taxon>Embryophyta</taxon>
        <taxon>Tracheophyta</taxon>
        <taxon>Spermatophyta</taxon>
        <taxon>Magnoliopsida</taxon>
        <taxon>eudicotyledons</taxon>
        <taxon>Gunneridae</taxon>
        <taxon>Pentapetalae</taxon>
        <taxon>asterids</taxon>
        <taxon>lamiids</taxon>
        <taxon>Solanales</taxon>
        <taxon>Solanaceae</taxon>
        <taxon>Solanoideae</taxon>
        <taxon>Datureae</taxon>
        <taxon>Datura</taxon>
    </lineage>
</organism>
<sequence>MLISCNKQIVCPSDILISVNCSIADLESEPGLFLSDKERVFSEAKQMAKKYRQNLRTVSATKKPESLPTDRLPFEDEESMYANWKWFKFERDNVNIE</sequence>
<name>A0ABS8SDY9_DATST</name>
<protein>
    <submittedName>
        <fullName evidence="1">Uncharacterized protein</fullName>
    </submittedName>
</protein>
<dbReference type="Proteomes" id="UP000823775">
    <property type="component" value="Unassembled WGS sequence"/>
</dbReference>
<dbReference type="EMBL" id="JACEIK010000438">
    <property type="protein sequence ID" value="MCD7457068.1"/>
    <property type="molecule type" value="Genomic_DNA"/>
</dbReference>
<evidence type="ECO:0000313" key="2">
    <source>
        <dbReference type="Proteomes" id="UP000823775"/>
    </source>
</evidence>
<proteinExistence type="predicted"/>
<dbReference type="PANTHER" id="PTHR15838:SF3">
    <property type="entry name" value="PROTEIN PIGMENT DEFECTIVE 338, CHLOROPLASTIC"/>
    <property type="match status" value="1"/>
</dbReference>
<keyword evidence="2" id="KW-1185">Reference proteome</keyword>
<accession>A0ABS8SDY9</accession>
<reference evidence="1 2" key="1">
    <citation type="journal article" date="2021" name="BMC Genomics">
        <title>Datura genome reveals duplications of psychoactive alkaloid biosynthetic genes and high mutation rate following tissue culture.</title>
        <authorList>
            <person name="Rajewski A."/>
            <person name="Carter-House D."/>
            <person name="Stajich J."/>
            <person name="Litt A."/>
        </authorList>
    </citation>
    <scope>NUCLEOTIDE SEQUENCE [LARGE SCALE GENOMIC DNA]</scope>
    <source>
        <strain evidence="1">AR-01</strain>
    </source>
</reference>
<gene>
    <name evidence="1" type="ORF">HAX54_034051</name>
</gene>
<dbReference type="PANTHER" id="PTHR15838">
    <property type="entry name" value="NUCLEOLAR PROTEIN OF 40 KDA"/>
    <property type="match status" value="1"/>
</dbReference>
<comment type="caution">
    <text evidence="1">The sequence shown here is derived from an EMBL/GenBank/DDBJ whole genome shotgun (WGS) entry which is preliminary data.</text>
</comment>